<dbReference type="RefSeq" id="WP_142894657.1">
    <property type="nucleotide sequence ID" value="NZ_ML660052.1"/>
</dbReference>
<feature type="domain" description="Phospholipase/carboxylesterase/thioesterase" evidence="3">
    <location>
        <begin position="19"/>
        <end position="213"/>
    </location>
</feature>
<sequence>MAVANKLDGPRAAPASGGAAEYLVVMLHGLGADGNDLFGLAPILAQAFPSAAFVAPNAPEPCDMAPMGHQWFSLADRDPEKILSGVRAAAPILDDFLDEELKNHGLTDDKLVLLGFSQGTMMALHVATRRPNSCAAVIGYSGALIAPGYLDDELKSEPRVLLIHGEDDDVVPPQALGAAEKALMGHGLTVYSQMIPGLAHGIDENGLRMGIGFLMETFALAGDEGES</sequence>
<gene>
    <name evidence="4" type="ORF">FKG95_02145</name>
</gene>
<keyword evidence="5" id="KW-1185">Reference proteome</keyword>
<dbReference type="AlphaFoldDB" id="A0A545U1R6"/>
<dbReference type="PANTHER" id="PTHR10655">
    <property type="entry name" value="LYSOPHOSPHOLIPASE-RELATED"/>
    <property type="match status" value="1"/>
</dbReference>
<dbReference type="Proteomes" id="UP000315252">
    <property type="component" value="Unassembled WGS sequence"/>
</dbReference>
<dbReference type="GO" id="GO:0016787">
    <property type="term" value="F:hydrolase activity"/>
    <property type="evidence" value="ECO:0007669"/>
    <property type="project" value="UniProtKB-KW"/>
</dbReference>
<evidence type="ECO:0000313" key="5">
    <source>
        <dbReference type="Proteomes" id="UP000315252"/>
    </source>
</evidence>
<dbReference type="OrthoDB" id="9801763at2"/>
<evidence type="ECO:0000259" key="3">
    <source>
        <dbReference type="Pfam" id="PF02230"/>
    </source>
</evidence>
<dbReference type="EMBL" id="VHSH01000001">
    <property type="protein sequence ID" value="TQV83420.1"/>
    <property type="molecule type" value="Genomic_DNA"/>
</dbReference>
<dbReference type="InterPro" id="IPR050565">
    <property type="entry name" value="LYPA1-2/EST-like"/>
</dbReference>
<keyword evidence="2 4" id="KW-0378">Hydrolase</keyword>
<dbReference type="Pfam" id="PF02230">
    <property type="entry name" value="Abhydrolase_2"/>
    <property type="match status" value="1"/>
</dbReference>
<dbReference type="PANTHER" id="PTHR10655:SF17">
    <property type="entry name" value="LYSOPHOSPHOLIPASE-LIKE PROTEIN 1"/>
    <property type="match status" value="1"/>
</dbReference>
<dbReference type="Gene3D" id="3.40.50.1820">
    <property type="entry name" value="alpha/beta hydrolase"/>
    <property type="match status" value="1"/>
</dbReference>
<organism evidence="4 5">
    <name type="scientific">Denitrobaculum tricleocarpae</name>
    <dbReference type="NCBI Taxonomy" id="2591009"/>
    <lineage>
        <taxon>Bacteria</taxon>
        <taxon>Pseudomonadati</taxon>
        <taxon>Pseudomonadota</taxon>
        <taxon>Alphaproteobacteria</taxon>
        <taxon>Rhodospirillales</taxon>
        <taxon>Rhodospirillaceae</taxon>
        <taxon>Denitrobaculum</taxon>
    </lineage>
</organism>
<protein>
    <submittedName>
        <fullName evidence="4">Alpha/beta fold hydrolase</fullName>
    </submittedName>
</protein>
<comment type="caution">
    <text evidence="4">The sequence shown here is derived from an EMBL/GenBank/DDBJ whole genome shotgun (WGS) entry which is preliminary data.</text>
</comment>
<dbReference type="SUPFAM" id="SSF53474">
    <property type="entry name" value="alpha/beta-Hydrolases"/>
    <property type="match status" value="1"/>
</dbReference>
<comment type="similarity">
    <text evidence="1">Belongs to the AB hydrolase superfamily. AB hydrolase 2 family.</text>
</comment>
<proteinExistence type="inferred from homology"/>
<reference evidence="4 5" key="1">
    <citation type="submission" date="2019-06" db="EMBL/GenBank/DDBJ databases">
        <title>Whole genome sequence for Rhodospirillaceae sp. R148.</title>
        <authorList>
            <person name="Wang G."/>
        </authorList>
    </citation>
    <scope>NUCLEOTIDE SEQUENCE [LARGE SCALE GENOMIC DNA]</scope>
    <source>
        <strain evidence="4 5">R148</strain>
    </source>
</reference>
<evidence type="ECO:0000313" key="4">
    <source>
        <dbReference type="EMBL" id="TQV83420.1"/>
    </source>
</evidence>
<dbReference type="InterPro" id="IPR029058">
    <property type="entry name" value="AB_hydrolase_fold"/>
</dbReference>
<dbReference type="InterPro" id="IPR003140">
    <property type="entry name" value="PLipase/COase/thioEstase"/>
</dbReference>
<name>A0A545U1R6_9PROT</name>
<evidence type="ECO:0000256" key="1">
    <source>
        <dbReference type="ARBA" id="ARBA00006499"/>
    </source>
</evidence>
<accession>A0A545U1R6</accession>
<evidence type="ECO:0000256" key="2">
    <source>
        <dbReference type="ARBA" id="ARBA00022801"/>
    </source>
</evidence>